<dbReference type="GO" id="GO:0005375">
    <property type="term" value="F:copper ion transmembrane transporter activity"/>
    <property type="evidence" value="ECO:0007669"/>
    <property type="project" value="UniProtKB-UniRule"/>
</dbReference>
<evidence type="ECO:0000256" key="3">
    <source>
        <dbReference type="ARBA" id="ARBA00023136"/>
    </source>
</evidence>
<name>A0A9Q9DWE8_CURCL</name>
<feature type="transmembrane region" description="Helical" evidence="4">
    <location>
        <begin position="47"/>
        <end position="66"/>
    </location>
</feature>
<dbReference type="VEuPathDB" id="FungiDB:yc1106_08179"/>
<dbReference type="Proteomes" id="UP001056012">
    <property type="component" value="Chromosome 6"/>
</dbReference>
<reference evidence="5" key="1">
    <citation type="submission" date="2021-12" db="EMBL/GenBank/DDBJ databases">
        <title>Curvularia clavata genome.</title>
        <authorList>
            <person name="Cao Y."/>
        </authorList>
    </citation>
    <scope>NUCLEOTIDE SEQUENCE</scope>
    <source>
        <strain evidence="5">Yc1106</strain>
    </source>
</reference>
<proteinExistence type="inferred from homology"/>
<evidence type="ECO:0000256" key="1">
    <source>
        <dbReference type="ARBA" id="ARBA00022692"/>
    </source>
</evidence>
<evidence type="ECO:0000313" key="6">
    <source>
        <dbReference type="Proteomes" id="UP001056012"/>
    </source>
</evidence>
<evidence type="ECO:0000256" key="4">
    <source>
        <dbReference type="RuleBase" id="RU367022"/>
    </source>
</evidence>
<dbReference type="EMBL" id="CP089279">
    <property type="protein sequence ID" value="USP80905.1"/>
    <property type="molecule type" value="Genomic_DNA"/>
</dbReference>
<dbReference type="InterPro" id="IPR007274">
    <property type="entry name" value="Cop_transporter"/>
</dbReference>
<keyword evidence="4" id="KW-0187">Copper transport</keyword>
<evidence type="ECO:0000313" key="5">
    <source>
        <dbReference type="EMBL" id="USP80905.1"/>
    </source>
</evidence>
<keyword evidence="4" id="KW-0186">Copper</keyword>
<keyword evidence="4" id="KW-0813">Transport</keyword>
<organism evidence="5 6">
    <name type="scientific">Curvularia clavata</name>
    <dbReference type="NCBI Taxonomy" id="95742"/>
    <lineage>
        <taxon>Eukaryota</taxon>
        <taxon>Fungi</taxon>
        <taxon>Dikarya</taxon>
        <taxon>Ascomycota</taxon>
        <taxon>Pezizomycotina</taxon>
        <taxon>Dothideomycetes</taxon>
        <taxon>Pleosporomycetidae</taxon>
        <taxon>Pleosporales</taxon>
        <taxon>Pleosporineae</taxon>
        <taxon>Pleosporaceae</taxon>
        <taxon>Curvularia</taxon>
    </lineage>
</organism>
<keyword evidence="1 4" id="KW-0812">Transmembrane</keyword>
<dbReference type="Pfam" id="PF04145">
    <property type="entry name" value="Ctr"/>
    <property type="match status" value="1"/>
</dbReference>
<comment type="subcellular location">
    <subcellularLocation>
        <location evidence="4">Membrane</location>
        <topology evidence="4">Multi-pass membrane protein</topology>
    </subcellularLocation>
</comment>
<keyword evidence="4" id="KW-0406">Ion transport</keyword>
<evidence type="ECO:0000256" key="2">
    <source>
        <dbReference type="ARBA" id="ARBA00022989"/>
    </source>
</evidence>
<accession>A0A9Q9DWE8</accession>
<keyword evidence="6" id="KW-1185">Reference proteome</keyword>
<keyword evidence="2 4" id="KW-1133">Transmembrane helix</keyword>
<keyword evidence="3 4" id="KW-0472">Membrane</keyword>
<dbReference type="GO" id="GO:0016020">
    <property type="term" value="C:membrane"/>
    <property type="evidence" value="ECO:0007669"/>
    <property type="project" value="UniProtKB-SubCell"/>
</dbReference>
<gene>
    <name evidence="5" type="ORF">yc1106_08179</name>
</gene>
<protein>
    <recommendedName>
        <fullName evidence="4">Copper transport protein</fullName>
    </recommendedName>
</protein>
<sequence>MDMSMPTSSSTSSSSTSMTMSTMSMTFFTSTTTPLFSLSWTPHTAGQYTGTCIFLIALAAIFRALIAVRFNIFDILAYVKGYPEDMGFEGGEKDKGERERRWRAAEAFWVAGLDVGIAGVSYLL</sequence>
<comment type="similarity">
    <text evidence="4">Belongs to the copper transporter (Ctr) (TC 1.A.56) family. SLC31A subfamily.</text>
</comment>
<dbReference type="AlphaFoldDB" id="A0A9Q9DWE8"/>